<dbReference type="AlphaFoldDB" id="A0A6G3X3X7"/>
<dbReference type="SUPFAM" id="SSF56801">
    <property type="entry name" value="Acetyl-CoA synthetase-like"/>
    <property type="match status" value="1"/>
</dbReference>
<feature type="non-terminal residue" evidence="1">
    <location>
        <position position="1"/>
    </location>
</feature>
<evidence type="ECO:0000313" key="1">
    <source>
        <dbReference type="EMBL" id="NEE12485.1"/>
    </source>
</evidence>
<name>A0A6G3X3X7_9ACTN</name>
<organism evidence="1">
    <name type="scientific">Streptomyces sp. SID7499</name>
    <dbReference type="NCBI Taxonomy" id="2706086"/>
    <lineage>
        <taxon>Bacteria</taxon>
        <taxon>Bacillati</taxon>
        <taxon>Actinomycetota</taxon>
        <taxon>Actinomycetes</taxon>
        <taxon>Kitasatosporales</taxon>
        <taxon>Streptomycetaceae</taxon>
        <taxon>Streptomyces</taxon>
    </lineage>
</organism>
<gene>
    <name evidence="1" type="ORF">G3M58_39270</name>
</gene>
<accession>A0A6G3X3X7</accession>
<dbReference type="Gene3D" id="3.40.50.980">
    <property type="match status" value="1"/>
</dbReference>
<feature type="non-terminal residue" evidence="1">
    <location>
        <position position="84"/>
    </location>
</feature>
<reference evidence="1" key="1">
    <citation type="submission" date="2020-01" db="EMBL/GenBank/DDBJ databases">
        <title>Insect and environment-associated Actinomycetes.</title>
        <authorList>
            <person name="Currrie C."/>
            <person name="Chevrette M."/>
            <person name="Carlson C."/>
            <person name="Stubbendieck R."/>
            <person name="Wendt-Pienkowski E."/>
        </authorList>
    </citation>
    <scope>NUCLEOTIDE SEQUENCE</scope>
    <source>
        <strain evidence="1">SID7499</strain>
    </source>
</reference>
<protein>
    <submittedName>
        <fullName evidence="1">Amino acid adenylation domain-containing protein</fullName>
    </submittedName>
</protein>
<comment type="caution">
    <text evidence="1">The sequence shown here is derived from an EMBL/GenBank/DDBJ whole genome shotgun (WGS) entry which is preliminary data.</text>
</comment>
<sequence>LTVPPPHFDAAFGDIFPALAAGATLVIHPDPGSLTGPDLLALCVEHRVSAVDTAAPLWQRWVADLAGEHLPLEIMMVGGDIVPA</sequence>
<dbReference type="EMBL" id="JAAGMN010004137">
    <property type="protein sequence ID" value="NEE12485.1"/>
    <property type="molecule type" value="Genomic_DNA"/>
</dbReference>
<proteinExistence type="predicted"/>